<dbReference type="Proteomes" id="UP001451303">
    <property type="component" value="Unassembled WGS sequence"/>
</dbReference>
<reference evidence="1 2" key="1">
    <citation type="submission" date="2023-09" db="EMBL/GenBank/DDBJ databases">
        <title>Multi-omics analysis of a traditional fermented food reveals byproduct-associated fungal strains for waste-to-food upcycling.</title>
        <authorList>
            <consortium name="Lawrence Berkeley National Laboratory"/>
            <person name="Rekdal V.M."/>
            <person name="Villalobos-Escobedo J.M."/>
            <person name="Rodriguez-Valeron N."/>
            <person name="Garcia M.O."/>
            <person name="Vasquez D.P."/>
            <person name="Damayanti I."/>
            <person name="Sorensen P.M."/>
            <person name="Baidoo E.E."/>
            <person name="De Carvalho A.C."/>
            <person name="Riley R."/>
            <person name="Lipzen A."/>
            <person name="He G."/>
            <person name="Yan M."/>
            <person name="Haridas S."/>
            <person name="Daum C."/>
            <person name="Yoshinaga Y."/>
            <person name="Ng V."/>
            <person name="Grigoriev I.V."/>
            <person name="Munk R."/>
            <person name="Nuraida L."/>
            <person name="Wijaya C.H."/>
            <person name="Morales P.-C."/>
            <person name="Keasling J.D."/>
        </authorList>
    </citation>
    <scope>NUCLEOTIDE SEQUENCE [LARGE SCALE GENOMIC DNA]</scope>
    <source>
        <strain evidence="1 2">FGSC 2613</strain>
    </source>
</reference>
<dbReference type="EMBL" id="JAVLET010000003">
    <property type="protein sequence ID" value="KAL0471566.1"/>
    <property type="molecule type" value="Genomic_DNA"/>
</dbReference>
<gene>
    <name evidence="1" type="ORF">QR685DRAFT_207222</name>
</gene>
<evidence type="ECO:0000313" key="1">
    <source>
        <dbReference type="EMBL" id="KAL0471566.1"/>
    </source>
</evidence>
<comment type="caution">
    <text evidence="1">The sequence shown here is derived from an EMBL/GenBank/DDBJ whole genome shotgun (WGS) entry which is preliminary data.</text>
</comment>
<keyword evidence="2" id="KW-1185">Reference proteome</keyword>
<proteinExistence type="predicted"/>
<sequence>MAEWIGEEPLAAIPSSSLPRRPTFILTIDLEIADLDFGVIRSKNVFYMSRVWVKICLFELSLLTSARVVPPPFRLTLDRGE</sequence>
<protein>
    <submittedName>
        <fullName evidence="1">Uncharacterized protein</fullName>
    </submittedName>
</protein>
<evidence type="ECO:0000313" key="2">
    <source>
        <dbReference type="Proteomes" id="UP001451303"/>
    </source>
</evidence>
<accession>A0ABR3DFX1</accession>
<organism evidence="1 2">
    <name type="scientific">Neurospora intermedia</name>
    <dbReference type="NCBI Taxonomy" id="5142"/>
    <lineage>
        <taxon>Eukaryota</taxon>
        <taxon>Fungi</taxon>
        <taxon>Dikarya</taxon>
        <taxon>Ascomycota</taxon>
        <taxon>Pezizomycotina</taxon>
        <taxon>Sordariomycetes</taxon>
        <taxon>Sordariomycetidae</taxon>
        <taxon>Sordariales</taxon>
        <taxon>Sordariaceae</taxon>
        <taxon>Neurospora</taxon>
    </lineage>
</organism>
<name>A0ABR3DFX1_NEUIN</name>